<keyword evidence="1" id="KW-0812">Transmembrane</keyword>
<feature type="transmembrane region" description="Helical" evidence="1">
    <location>
        <begin position="20"/>
        <end position="40"/>
    </location>
</feature>
<organism evidence="2 3">
    <name type="scientific">Streptomyces boncukensis</name>
    <dbReference type="NCBI Taxonomy" id="2711219"/>
    <lineage>
        <taxon>Bacteria</taxon>
        <taxon>Bacillati</taxon>
        <taxon>Actinomycetota</taxon>
        <taxon>Actinomycetes</taxon>
        <taxon>Kitasatosporales</taxon>
        <taxon>Streptomycetaceae</taxon>
        <taxon>Streptomyces</taxon>
    </lineage>
</organism>
<keyword evidence="3" id="KW-1185">Reference proteome</keyword>
<feature type="transmembrane region" description="Helical" evidence="1">
    <location>
        <begin position="124"/>
        <end position="146"/>
    </location>
</feature>
<feature type="transmembrane region" description="Helical" evidence="1">
    <location>
        <begin position="75"/>
        <end position="104"/>
    </location>
</feature>
<keyword evidence="1" id="KW-1133">Transmembrane helix</keyword>
<dbReference type="RefSeq" id="WP_165299979.1">
    <property type="nucleotide sequence ID" value="NZ_JAAKZZ010000184.1"/>
</dbReference>
<dbReference type="EMBL" id="JAAKZZ010000184">
    <property type="protein sequence ID" value="NGO70311.1"/>
    <property type="molecule type" value="Genomic_DNA"/>
</dbReference>
<protein>
    <submittedName>
        <fullName evidence="2">Uncharacterized protein</fullName>
    </submittedName>
</protein>
<accession>A0A6G4X0W9</accession>
<feature type="transmembrane region" description="Helical" evidence="1">
    <location>
        <begin position="167"/>
        <end position="190"/>
    </location>
</feature>
<evidence type="ECO:0000313" key="3">
    <source>
        <dbReference type="Proteomes" id="UP000477722"/>
    </source>
</evidence>
<evidence type="ECO:0000256" key="1">
    <source>
        <dbReference type="SAM" id="Phobius"/>
    </source>
</evidence>
<reference evidence="2 3" key="1">
    <citation type="submission" date="2020-02" db="EMBL/GenBank/DDBJ databases">
        <title>Whole-genome analyses of novel actinobacteria.</title>
        <authorList>
            <person name="Sahin N."/>
            <person name="Tatar D."/>
        </authorList>
    </citation>
    <scope>NUCLEOTIDE SEQUENCE [LARGE SCALE GENOMIC DNA]</scope>
    <source>
        <strain evidence="2 3">SB3404</strain>
    </source>
</reference>
<proteinExistence type="predicted"/>
<dbReference type="Proteomes" id="UP000477722">
    <property type="component" value="Unassembled WGS sequence"/>
</dbReference>
<name>A0A6G4X0W9_9ACTN</name>
<gene>
    <name evidence="2" type="ORF">G5C65_18545</name>
</gene>
<comment type="caution">
    <text evidence="2">The sequence shown here is derived from an EMBL/GenBank/DDBJ whole genome shotgun (WGS) entry which is preliminary data.</text>
</comment>
<evidence type="ECO:0000313" key="2">
    <source>
        <dbReference type="EMBL" id="NGO70311.1"/>
    </source>
</evidence>
<keyword evidence="1" id="KW-0472">Membrane</keyword>
<dbReference type="AlphaFoldDB" id="A0A6G4X0W9"/>
<sequence length="193" mass="19839">MTLATTTLTQPFARDTWKRTAYLLLAVPTGLLCIPLGLVAPRSAGRIQLALAGRLLGGGGPEGPRAQRPRTGALAFAHAVLTVPVNLAAAVVTFYLWSIVAMNLGYPLRPGLDTENSWGGPSLAGAWALHAGVGGLGFLLLTPWVVRGFSALQARLVAGFLSTGQAGLGRTVGLALGVSAVCAVLCVPVVHQL</sequence>